<name>A0A177UI53_9BASI</name>
<dbReference type="Proteomes" id="UP000077671">
    <property type="component" value="Unassembled WGS sequence"/>
</dbReference>
<comment type="caution">
    <text evidence="9">The sequence shown here is derived from an EMBL/GenBank/DDBJ whole genome shotgun (WGS) entry which is preliminary data.</text>
</comment>
<reference evidence="9" key="1">
    <citation type="submission" date="2016-04" db="EMBL/GenBank/DDBJ databases">
        <authorList>
            <person name="Nguyen H.D."/>
            <person name="Kesanakurti P."/>
            <person name="Cullis J."/>
            <person name="Levesque C.A."/>
            <person name="Hambleton S."/>
        </authorList>
    </citation>
    <scope>NUCLEOTIDE SEQUENCE</scope>
    <source>
        <strain evidence="9">DAOMC 238032</strain>
    </source>
</reference>
<dbReference type="SUPFAM" id="SSF53098">
    <property type="entry name" value="Ribonuclease H-like"/>
    <property type="match status" value="1"/>
</dbReference>
<organism evidence="9 10">
    <name type="scientific">Tilletia caries</name>
    <name type="common">wheat bunt fungus</name>
    <dbReference type="NCBI Taxonomy" id="13290"/>
    <lineage>
        <taxon>Eukaryota</taxon>
        <taxon>Fungi</taxon>
        <taxon>Dikarya</taxon>
        <taxon>Basidiomycota</taxon>
        <taxon>Ustilaginomycotina</taxon>
        <taxon>Exobasidiomycetes</taxon>
        <taxon>Tilletiales</taxon>
        <taxon>Tilletiaceae</taxon>
        <taxon>Tilletia</taxon>
    </lineage>
</organism>
<feature type="region of interest" description="Disordered" evidence="6">
    <location>
        <begin position="1"/>
        <end position="32"/>
    </location>
</feature>
<keyword evidence="2" id="KW-0479">Metal-binding</keyword>
<dbReference type="Proteomes" id="UP000836402">
    <property type="component" value="Unassembled WGS sequence"/>
</dbReference>
<sequence>MNPSSPTNFSNAQAHNSLTPIPPPAAANGSSAGSAIAIADDDPVVIAPVPKTLPKRSSAWDDFEHLVDQRKVQCTRCGHKLSFVSVSKTGTSSMTRHQDACRKKRKPEGGQQLLSFAPKMPSAQKLKLHALLQRWIVRDQQSLSVVAHPDFRAFLSAAAGGYDPPSRYVLTNKIRNDYEDMKVVIKGYMRSLPGKIALTTDGWTAANGDQFLSLTAHWIGKDWTIGSLLLDFPPFPVPHTAENGANLITRALLEFGIDKKISACVTDNTPSAFNITTILKQRFGPSSMLPGRCAAHLINLVVKHGLNDADRDVIFAPCRSFVNLIHRSKPTENALREACKVRGITFKMPPTVMDVRWNSTYKQLLSLQDLEPALRLMFADRKHASLAWGQPVWHAIQDLTKILEVFSDVSEHIQGRKYPTISAAAQGYVLISTELDALGTSPSLTAWGIEVVKLFQNRLVSYREHLIDAPLVQWATLLDPSMKTKVIECDGVHLVVDAVGSLMEHLVAFYPDNSPTSSTFVPSADAATSSFQQRWEKMDSAPTTSHLLNPRKQLHIYLQEPAIKSNVASDSLRYWAVNEGRFPSLSAMARDLLAIPATSVPSEATFSRGGEVITKRRNRLNGTTVTAIMCLDSWMEGGFDSIRAFDLEDIVEPIEVEE</sequence>
<reference evidence="8" key="3">
    <citation type="submission" date="2020-10" db="EMBL/GenBank/DDBJ databases">
        <authorList>
            <person name="Sedaghatjoo S."/>
        </authorList>
    </citation>
    <scope>NUCLEOTIDE SEQUENCE</scope>
    <source>
        <strain evidence="8">AZH3</strain>
    </source>
</reference>
<dbReference type="InterPro" id="IPR008906">
    <property type="entry name" value="HATC_C_dom"/>
</dbReference>
<comment type="subcellular location">
    <subcellularLocation>
        <location evidence="1">Nucleus</location>
    </subcellularLocation>
</comment>
<keyword evidence="11" id="KW-1185">Reference proteome</keyword>
<evidence type="ECO:0000256" key="4">
    <source>
        <dbReference type="ARBA" id="ARBA00022833"/>
    </source>
</evidence>
<evidence type="ECO:0000259" key="7">
    <source>
        <dbReference type="Pfam" id="PF05699"/>
    </source>
</evidence>
<dbReference type="InterPro" id="IPR012337">
    <property type="entry name" value="RNaseH-like_sf"/>
</dbReference>
<proteinExistence type="predicted"/>
<feature type="domain" description="HAT C-terminal dimerisation" evidence="7">
    <location>
        <begin position="554"/>
        <end position="635"/>
    </location>
</feature>
<dbReference type="GO" id="GO:0005634">
    <property type="term" value="C:nucleus"/>
    <property type="evidence" value="ECO:0007669"/>
    <property type="project" value="UniProtKB-SubCell"/>
</dbReference>
<gene>
    <name evidence="9" type="ORF">A4X03_0g8421</name>
    <name evidence="8" type="ORF">JKIAZH3_G1919</name>
</gene>
<dbReference type="GO" id="GO:0046983">
    <property type="term" value="F:protein dimerization activity"/>
    <property type="evidence" value="ECO:0007669"/>
    <property type="project" value="InterPro"/>
</dbReference>
<dbReference type="SMART" id="SM00614">
    <property type="entry name" value="ZnF_BED"/>
    <property type="match status" value="1"/>
</dbReference>
<dbReference type="AlphaFoldDB" id="A0A177UI53"/>
<evidence type="ECO:0000256" key="6">
    <source>
        <dbReference type="SAM" id="MobiDB-lite"/>
    </source>
</evidence>
<evidence type="ECO:0000256" key="5">
    <source>
        <dbReference type="ARBA" id="ARBA00023242"/>
    </source>
</evidence>
<feature type="compositionally biased region" description="Polar residues" evidence="6">
    <location>
        <begin position="1"/>
        <end position="19"/>
    </location>
</feature>
<keyword evidence="3" id="KW-0863">Zinc-finger</keyword>
<evidence type="ECO:0000313" key="11">
    <source>
        <dbReference type="Proteomes" id="UP000836402"/>
    </source>
</evidence>
<dbReference type="EMBL" id="CAJHJG010003795">
    <property type="protein sequence ID" value="CAD6935701.1"/>
    <property type="molecule type" value="Genomic_DNA"/>
</dbReference>
<keyword evidence="5" id="KW-0539">Nucleus</keyword>
<dbReference type="InterPro" id="IPR052035">
    <property type="entry name" value="ZnF_BED_domain_contain"/>
</dbReference>
<evidence type="ECO:0000256" key="2">
    <source>
        <dbReference type="ARBA" id="ARBA00022723"/>
    </source>
</evidence>
<evidence type="ECO:0000313" key="8">
    <source>
        <dbReference type="EMBL" id="CAD6935701.1"/>
    </source>
</evidence>
<reference evidence="9" key="2">
    <citation type="journal article" date="2019" name="IMA Fungus">
        <title>Genome sequencing and comparison of five Tilletia species to identify candidate genes for the detection of regulated species infecting wheat.</title>
        <authorList>
            <person name="Nguyen H.D.T."/>
            <person name="Sultana T."/>
            <person name="Kesanakurti P."/>
            <person name="Hambleton S."/>
        </authorList>
    </citation>
    <scope>NUCLEOTIDE SEQUENCE</scope>
    <source>
        <strain evidence="9">DAOMC 238032</strain>
    </source>
</reference>
<evidence type="ECO:0000256" key="3">
    <source>
        <dbReference type="ARBA" id="ARBA00022771"/>
    </source>
</evidence>
<dbReference type="GO" id="GO:0008270">
    <property type="term" value="F:zinc ion binding"/>
    <property type="evidence" value="ECO:0007669"/>
    <property type="project" value="UniProtKB-KW"/>
</dbReference>
<dbReference type="PANTHER" id="PTHR46481">
    <property type="entry name" value="ZINC FINGER BED DOMAIN-CONTAINING PROTEIN 4"/>
    <property type="match status" value="1"/>
</dbReference>
<dbReference type="Pfam" id="PF05699">
    <property type="entry name" value="Dimer_Tnp_hAT"/>
    <property type="match status" value="1"/>
</dbReference>
<dbReference type="PANTHER" id="PTHR46481:SF10">
    <property type="entry name" value="ZINC FINGER BED DOMAIN-CONTAINING PROTEIN 39"/>
    <property type="match status" value="1"/>
</dbReference>
<dbReference type="EMBL" id="LWDD02002529">
    <property type="protein sequence ID" value="KAE8240726.1"/>
    <property type="molecule type" value="Genomic_DNA"/>
</dbReference>
<accession>A0A177UI53</accession>
<keyword evidence="4" id="KW-0862">Zinc</keyword>
<evidence type="ECO:0000256" key="1">
    <source>
        <dbReference type="ARBA" id="ARBA00004123"/>
    </source>
</evidence>
<evidence type="ECO:0000313" key="10">
    <source>
        <dbReference type="Proteomes" id="UP000077671"/>
    </source>
</evidence>
<protein>
    <recommendedName>
        <fullName evidence="7">HAT C-terminal dimerisation domain-containing protein</fullName>
    </recommendedName>
</protein>
<evidence type="ECO:0000313" key="9">
    <source>
        <dbReference type="EMBL" id="KAE8240726.1"/>
    </source>
</evidence>